<evidence type="ECO:0000313" key="8">
    <source>
        <dbReference type="EMBL" id="TQQ79121.1"/>
    </source>
</evidence>
<feature type="domain" description="SSD" evidence="7">
    <location>
        <begin position="722"/>
        <end position="852"/>
    </location>
</feature>
<feature type="transmembrane region" description="Helical" evidence="6">
    <location>
        <begin position="827"/>
        <end position="845"/>
    </location>
</feature>
<feature type="transmembrane region" description="Helical" evidence="6">
    <location>
        <begin position="469"/>
        <end position="487"/>
    </location>
</feature>
<dbReference type="PANTHER" id="PTHR33406">
    <property type="entry name" value="MEMBRANE PROTEIN MJ1562-RELATED"/>
    <property type="match status" value="1"/>
</dbReference>
<dbReference type="GO" id="GO:0005886">
    <property type="term" value="C:plasma membrane"/>
    <property type="evidence" value="ECO:0007669"/>
    <property type="project" value="UniProtKB-SubCell"/>
</dbReference>
<keyword evidence="3 6" id="KW-0812">Transmembrane</keyword>
<dbReference type="InterPro" id="IPR004869">
    <property type="entry name" value="MMPL_dom"/>
</dbReference>
<proteinExistence type="predicted"/>
<reference evidence="8" key="1">
    <citation type="submission" date="2019-02" db="EMBL/GenBank/DDBJ databases">
        <title>Halonotius sp. a new haloarchaeum isolated from saline soil.</title>
        <authorList>
            <person name="Duran-Viseras A."/>
            <person name="Sanchez-Porro C."/>
            <person name="Ventosa A."/>
        </authorList>
    </citation>
    <scope>NUCLEOTIDE SEQUENCE</scope>
    <source>
        <strain evidence="8">F15B</strain>
    </source>
</reference>
<comment type="subcellular location">
    <subcellularLocation>
        <location evidence="1">Cell membrane</location>
        <topology evidence="1">Multi-pass membrane protein</topology>
    </subcellularLocation>
</comment>
<dbReference type="OrthoDB" id="42357at2157"/>
<dbReference type="PANTHER" id="PTHR33406:SF12">
    <property type="entry name" value="BLR2997 PROTEIN"/>
    <property type="match status" value="1"/>
</dbReference>
<dbReference type="Gene3D" id="1.20.1640.10">
    <property type="entry name" value="Multidrug efflux transporter AcrB transmembrane domain"/>
    <property type="match status" value="2"/>
</dbReference>
<feature type="transmembrane region" description="Helical" evidence="6">
    <location>
        <begin position="697"/>
        <end position="718"/>
    </location>
</feature>
<feature type="transmembrane region" description="Helical" evidence="6">
    <location>
        <begin position="332"/>
        <end position="351"/>
    </location>
</feature>
<keyword evidence="2" id="KW-1003">Cell membrane</keyword>
<feature type="transmembrane region" description="Helical" evidence="6">
    <location>
        <begin position="304"/>
        <end position="326"/>
    </location>
</feature>
<feature type="transmembrane region" description="Helical" evidence="6">
    <location>
        <begin position="278"/>
        <end position="297"/>
    </location>
</feature>
<gene>
    <name evidence="8" type="ORF">EGH24_12030</name>
</gene>
<protein>
    <submittedName>
        <fullName evidence="8">RND family transporter</fullName>
    </submittedName>
</protein>
<evidence type="ECO:0000256" key="3">
    <source>
        <dbReference type="ARBA" id="ARBA00022692"/>
    </source>
</evidence>
<dbReference type="InterPro" id="IPR000731">
    <property type="entry name" value="SSD"/>
</dbReference>
<organism evidence="8 9">
    <name type="scientific">Halonotius terrestris</name>
    <dbReference type="NCBI Taxonomy" id="2487750"/>
    <lineage>
        <taxon>Archaea</taxon>
        <taxon>Methanobacteriati</taxon>
        <taxon>Methanobacteriota</taxon>
        <taxon>Stenosarchaea group</taxon>
        <taxon>Halobacteria</taxon>
        <taxon>Halobacteriales</taxon>
        <taxon>Haloferacaceae</taxon>
        <taxon>Halonotius</taxon>
    </lineage>
</organism>
<evidence type="ECO:0000256" key="2">
    <source>
        <dbReference type="ARBA" id="ARBA00022475"/>
    </source>
</evidence>
<dbReference type="PROSITE" id="PS50156">
    <property type="entry name" value="SSD"/>
    <property type="match status" value="2"/>
</dbReference>
<accession>A0A8J8TAX6</accession>
<dbReference type="AlphaFoldDB" id="A0A8J8TAX6"/>
<dbReference type="SUPFAM" id="SSF82866">
    <property type="entry name" value="Multidrug efflux transporter AcrB transmembrane domain"/>
    <property type="match status" value="2"/>
</dbReference>
<evidence type="ECO:0000259" key="7">
    <source>
        <dbReference type="PROSITE" id="PS50156"/>
    </source>
</evidence>
<dbReference type="RefSeq" id="WP_142980390.1">
    <property type="nucleotide sequence ID" value="NZ_RKLU01000006.1"/>
</dbReference>
<evidence type="ECO:0000256" key="6">
    <source>
        <dbReference type="SAM" id="Phobius"/>
    </source>
</evidence>
<feature type="domain" description="SSD" evidence="7">
    <location>
        <begin position="306"/>
        <end position="430"/>
    </location>
</feature>
<keyword evidence="5 6" id="KW-0472">Membrane</keyword>
<evidence type="ECO:0000256" key="1">
    <source>
        <dbReference type="ARBA" id="ARBA00004651"/>
    </source>
</evidence>
<evidence type="ECO:0000313" key="9">
    <source>
        <dbReference type="Proteomes" id="UP000705823"/>
    </source>
</evidence>
<feature type="transmembrane region" description="Helical" evidence="6">
    <location>
        <begin position="405"/>
        <end position="427"/>
    </location>
</feature>
<comment type="caution">
    <text evidence="8">The sequence shown here is derived from an EMBL/GenBank/DDBJ whole genome shotgun (WGS) entry which is preliminary data.</text>
</comment>
<sequence length="874" mass="93888">MDMFDRLGEAITNHSRALIVVMLVLTAGLALGLGNIQEQGALSGLSEDTAAAEANAEIQERFSDNNVNTTSTAIVIRNDEENLLSREALLRSLRYQQALYENKSINATLVDDEPTFGIANIVAQASIAADRRGTVDEQTLVGWNEESGVVETSATADNWPTPTLDEQIDEVESMDRWEVEAVLEEVLDPDSDSAATQAAYQLLPEDYSPGSLSTDSRMLLLTQETETQISAAAEISTEVSNAQGNARAIAYDQETDHYDVYGTGLVNYEQKFVIQDSFGILGPLVLLFVVVALSLAYRDVADVALGLVGVVATLCWTLGAMGWLGINFNPVMIAAPIILIGLSVDFALHVTMRYREERQASKAGVRQAMSTALTDLGPALGLITMTTAIGFLSNYTSPLLDLRDFGIVTAIGIVSTLLVFGLLIPALKLELTSVLTRFGWDSTPSLPGSRGATQHLLHGGSTLASRTPVALLVAVLLLTGGAAYAATDVELSADQELFMGDNPPEVTESLPASIEPGEYSLKSDRADIYADFQPPYRQGFILVTGDVATPGALDRVDDARDEINDSDAVYESATDEPAIITPLSEMQAVAKTDQSFNETFERADTTNDGIPNRNIQEVYNAFYRADEDRASRVLDRTDEGNYTAMSIQIGTDGNADRSAATTAVDDGVAVFAGELDAVGTGSFVVEEQLNTRLSATLIQSLAVTILAVLVILTGAFWLKERRPTLGPTTLVPVLLSAIWLFGTMALLEIPISIITAMVGSITVGIGVDYSIHVSERYWHERKHGRSIDEALRRTIAGTGSALMSSAVTTAVGFGVLAFALLPSLRHFGFVLAVGVVYSFVTAVYVHPSLLVVWERYVLGSETVVRLAEPMEGDT</sequence>
<name>A0A8J8TAX6_9EURY</name>
<feature type="transmembrane region" description="Helical" evidence="6">
    <location>
        <begin position="730"/>
        <end position="747"/>
    </location>
</feature>
<dbReference type="Proteomes" id="UP000705823">
    <property type="component" value="Unassembled WGS sequence"/>
</dbReference>
<evidence type="ECO:0000256" key="5">
    <source>
        <dbReference type="ARBA" id="ARBA00023136"/>
    </source>
</evidence>
<feature type="transmembrane region" description="Helical" evidence="6">
    <location>
        <begin position="372"/>
        <end position="393"/>
    </location>
</feature>
<feature type="transmembrane region" description="Helical" evidence="6">
    <location>
        <begin position="794"/>
        <end position="821"/>
    </location>
</feature>
<dbReference type="InterPro" id="IPR050545">
    <property type="entry name" value="Mycobact_MmpL"/>
</dbReference>
<feature type="transmembrane region" description="Helical" evidence="6">
    <location>
        <begin position="753"/>
        <end position="773"/>
    </location>
</feature>
<keyword evidence="4 6" id="KW-1133">Transmembrane helix</keyword>
<evidence type="ECO:0000256" key="4">
    <source>
        <dbReference type="ARBA" id="ARBA00022989"/>
    </source>
</evidence>
<dbReference type="Pfam" id="PF03176">
    <property type="entry name" value="MMPL"/>
    <property type="match status" value="2"/>
</dbReference>
<dbReference type="EMBL" id="RKLU01000006">
    <property type="protein sequence ID" value="TQQ79121.1"/>
    <property type="molecule type" value="Genomic_DNA"/>
</dbReference>
<keyword evidence="9" id="KW-1185">Reference proteome</keyword>